<accession>A0ACB7SUK1</accession>
<evidence type="ECO:0000313" key="2">
    <source>
        <dbReference type="Proteomes" id="UP000821845"/>
    </source>
</evidence>
<proteinExistence type="predicted"/>
<gene>
    <name evidence="1" type="ORF">HPB50_008856</name>
</gene>
<sequence length="119" mass="12960">MLLTKLGARRSDEKCFGEFNVQGSMSGNCGPDGRNGYIKCTREHMMCGTLQCQRGARAPIVLGMEKLYTRTIISIEGSEFECKVSTGSLSGDIPDIGIVWDGTKCGPSKVDLSRFCILE</sequence>
<organism evidence="1 2">
    <name type="scientific">Hyalomma asiaticum</name>
    <name type="common">Tick</name>
    <dbReference type="NCBI Taxonomy" id="266040"/>
    <lineage>
        <taxon>Eukaryota</taxon>
        <taxon>Metazoa</taxon>
        <taxon>Ecdysozoa</taxon>
        <taxon>Arthropoda</taxon>
        <taxon>Chelicerata</taxon>
        <taxon>Arachnida</taxon>
        <taxon>Acari</taxon>
        <taxon>Parasitiformes</taxon>
        <taxon>Ixodida</taxon>
        <taxon>Ixodoidea</taxon>
        <taxon>Ixodidae</taxon>
        <taxon>Hyalomminae</taxon>
        <taxon>Hyalomma</taxon>
    </lineage>
</organism>
<name>A0ACB7SUK1_HYAAI</name>
<reference evidence="1" key="1">
    <citation type="submission" date="2020-05" db="EMBL/GenBank/DDBJ databases">
        <title>Large-scale comparative analyses of tick genomes elucidate their genetic diversity and vector capacities.</title>
        <authorList>
            <person name="Jia N."/>
            <person name="Wang J."/>
            <person name="Shi W."/>
            <person name="Du L."/>
            <person name="Sun Y."/>
            <person name="Zhan W."/>
            <person name="Jiang J."/>
            <person name="Wang Q."/>
            <person name="Zhang B."/>
            <person name="Ji P."/>
            <person name="Sakyi L.B."/>
            <person name="Cui X."/>
            <person name="Yuan T."/>
            <person name="Jiang B."/>
            <person name="Yang W."/>
            <person name="Lam T.T.-Y."/>
            <person name="Chang Q."/>
            <person name="Ding S."/>
            <person name="Wang X."/>
            <person name="Zhu J."/>
            <person name="Ruan X."/>
            <person name="Zhao L."/>
            <person name="Wei J."/>
            <person name="Que T."/>
            <person name="Du C."/>
            <person name="Cheng J."/>
            <person name="Dai P."/>
            <person name="Han X."/>
            <person name="Huang E."/>
            <person name="Gao Y."/>
            <person name="Liu J."/>
            <person name="Shao H."/>
            <person name="Ye R."/>
            <person name="Li L."/>
            <person name="Wei W."/>
            <person name="Wang X."/>
            <person name="Wang C."/>
            <person name="Yang T."/>
            <person name="Huo Q."/>
            <person name="Li W."/>
            <person name="Guo W."/>
            <person name="Chen H."/>
            <person name="Zhou L."/>
            <person name="Ni X."/>
            <person name="Tian J."/>
            <person name="Zhou Y."/>
            <person name="Sheng Y."/>
            <person name="Liu T."/>
            <person name="Pan Y."/>
            <person name="Xia L."/>
            <person name="Li J."/>
            <person name="Zhao F."/>
            <person name="Cao W."/>
        </authorList>
    </citation>
    <scope>NUCLEOTIDE SEQUENCE</scope>
    <source>
        <strain evidence="1">Hyas-2018</strain>
    </source>
</reference>
<dbReference type="Proteomes" id="UP000821845">
    <property type="component" value="Chromosome 2"/>
</dbReference>
<keyword evidence="2" id="KW-1185">Reference proteome</keyword>
<dbReference type="EMBL" id="CM023482">
    <property type="protein sequence ID" value="KAH6938350.1"/>
    <property type="molecule type" value="Genomic_DNA"/>
</dbReference>
<comment type="caution">
    <text evidence="1">The sequence shown here is derived from an EMBL/GenBank/DDBJ whole genome shotgun (WGS) entry which is preliminary data.</text>
</comment>
<evidence type="ECO:0000313" key="1">
    <source>
        <dbReference type="EMBL" id="KAH6938350.1"/>
    </source>
</evidence>
<protein>
    <submittedName>
        <fullName evidence="1">Uncharacterized protein</fullName>
    </submittedName>
</protein>